<evidence type="ECO:0000259" key="5">
    <source>
        <dbReference type="SMART" id="SM00906"/>
    </source>
</evidence>
<name>A0A9P8XUR1_9PEZI</name>
<evidence type="ECO:0000313" key="7">
    <source>
        <dbReference type="Proteomes" id="UP000756346"/>
    </source>
</evidence>
<keyword evidence="3" id="KW-0539">Nucleus</keyword>
<organism evidence="6 7">
    <name type="scientific">Microdochium trichocladiopsis</name>
    <dbReference type="NCBI Taxonomy" id="1682393"/>
    <lineage>
        <taxon>Eukaryota</taxon>
        <taxon>Fungi</taxon>
        <taxon>Dikarya</taxon>
        <taxon>Ascomycota</taxon>
        <taxon>Pezizomycotina</taxon>
        <taxon>Sordariomycetes</taxon>
        <taxon>Xylariomycetidae</taxon>
        <taxon>Xylariales</taxon>
        <taxon>Microdochiaceae</taxon>
        <taxon>Microdochium</taxon>
    </lineage>
</organism>
<evidence type="ECO:0000256" key="4">
    <source>
        <dbReference type="SAM" id="MobiDB-lite"/>
    </source>
</evidence>
<dbReference type="GO" id="GO:0008270">
    <property type="term" value="F:zinc ion binding"/>
    <property type="evidence" value="ECO:0007669"/>
    <property type="project" value="InterPro"/>
</dbReference>
<sequence>ELACRVQYLEGILKHERPDLPLDTDSLCKHYHACLARSPDSAHEVVAQAAENVCDQDCELEPRDRNSAYYSGEFSYWTFSMKVKRHVQARLGYKNDVQGHDTVPSCWRPLREKQSTRVIRDAVAGLPPRFVATFLAKVFFAYAQKNFFFVQRDWFQRKLDVLYRGSPGDASELDAATVCIIFGVLAAGTQYAHMDSSRRKATTLQPPGEAEDEVGNLFYESATRLLPEVLQSASLESVQAITILGFYAQPLDAPGLSYVYFSLATRLAIQNGMHRRYQGKKMSPLTIETRNRVWWSVCSIEKKIAIFHGRPPSLLPSDIDADLPRPAPDIMPDDGPLDIGRMVIWIKLIQYLGDFLKQILFLRKKTHMADAGLAVLQLAAMKAELKNYWDTIPRAALDVAAIENAQAARSCVHLRLLYCLIRMFVGRPFLSPGLSNASVAKGDDREASTGSETRNASERTLVDDAIAAACEAAALCWDLYQGEDGLSKGSFIEHNSCRAFLLVLIAYSIQNRTDTFRSLLQQGLLMVRDLSSMGDLARAETSLIEDLNEALGHLLLQGSRYHSGHASCSADLSRAPPSQVPDYDSFRRWQATMQSAGAFADQNHHDTDSPSDMMTTNDAGATLSEPPPAAMFSLSMPSSYGSQQSQVGRVGLAENDAQGSSFAPEDIDWIMQTSYEQCIEPFFTLSDADLQILSR</sequence>
<dbReference type="AlphaFoldDB" id="A0A9P8XUR1"/>
<dbReference type="GO" id="GO:0003677">
    <property type="term" value="F:DNA binding"/>
    <property type="evidence" value="ECO:0007669"/>
    <property type="project" value="InterPro"/>
</dbReference>
<dbReference type="OrthoDB" id="3921198at2759"/>
<dbReference type="EMBL" id="JAGTJQ010000010">
    <property type="protein sequence ID" value="KAH7020806.1"/>
    <property type="molecule type" value="Genomic_DNA"/>
</dbReference>
<feature type="non-terminal residue" evidence="6">
    <location>
        <position position="695"/>
    </location>
</feature>
<reference evidence="6" key="1">
    <citation type="journal article" date="2021" name="Nat. Commun.">
        <title>Genetic determinants of endophytism in the Arabidopsis root mycobiome.</title>
        <authorList>
            <person name="Mesny F."/>
            <person name="Miyauchi S."/>
            <person name="Thiergart T."/>
            <person name="Pickel B."/>
            <person name="Atanasova L."/>
            <person name="Karlsson M."/>
            <person name="Huettel B."/>
            <person name="Barry K.W."/>
            <person name="Haridas S."/>
            <person name="Chen C."/>
            <person name="Bauer D."/>
            <person name="Andreopoulos W."/>
            <person name="Pangilinan J."/>
            <person name="LaButti K."/>
            <person name="Riley R."/>
            <person name="Lipzen A."/>
            <person name="Clum A."/>
            <person name="Drula E."/>
            <person name="Henrissat B."/>
            <person name="Kohler A."/>
            <person name="Grigoriev I.V."/>
            <person name="Martin F.M."/>
            <person name="Hacquard S."/>
        </authorList>
    </citation>
    <scope>NUCLEOTIDE SEQUENCE</scope>
    <source>
        <strain evidence="6">MPI-CAGE-CH-0230</strain>
    </source>
</reference>
<dbReference type="PANTHER" id="PTHR47424:SF6">
    <property type="entry name" value="PROLINE UTILIZATION TRANS-ACTIVATOR"/>
    <property type="match status" value="1"/>
</dbReference>
<accession>A0A9P8XUR1</accession>
<keyword evidence="7" id="KW-1185">Reference proteome</keyword>
<dbReference type="GO" id="GO:0006351">
    <property type="term" value="P:DNA-templated transcription"/>
    <property type="evidence" value="ECO:0007669"/>
    <property type="project" value="InterPro"/>
</dbReference>
<dbReference type="InterPro" id="IPR051127">
    <property type="entry name" value="Fungal_SecMet_Regulators"/>
</dbReference>
<evidence type="ECO:0000313" key="6">
    <source>
        <dbReference type="EMBL" id="KAH7020806.1"/>
    </source>
</evidence>
<dbReference type="PANTHER" id="PTHR47424">
    <property type="entry name" value="REGULATORY PROTEIN GAL4"/>
    <property type="match status" value="1"/>
</dbReference>
<proteinExistence type="predicted"/>
<dbReference type="CDD" id="cd12148">
    <property type="entry name" value="fungal_TF_MHR"/>
    <property type="match status" value="1"/>
</dbReference>
<comment type="caution">
    <text evidence="6">The sequence shown here is derived from an EMBL/GenBank/DDBJ whole genome shotgun (WGS) entry which is preliminary data.</text>
</comment>
<dbReference type="GeneID" id="70190996"/>
<feature type="domain" description="Xylanolytic transcriptional activator regulatory" evidence="5">
    <location>
        <begin position="257"/>
        <end position="330"/>
    </location>
</feature>
<evidence type="ECO:0000256" key="3">
    <source>
        <dbReference type="ARBA" id="ARBA00023242"/>
    </source>
</evidence>
<evidence type="ECO:0000256" key="1">
    <source>
        <dbReference type="ARBA" id="ARBA00023015"/>
    </source>
</evidence>
<keyword evidence="2" id="KW-0804">Transcription</keyword>
<dbReference type="SMART" id="SM00906">
    <property type="entry name" value="Fungal_trans"/>
    <property type="match status" value="1"/>
</dbReference>
<dbReference type="Pfam" id="PF04082">
    <property type="entry name" value="Fungal_trans"/>
    <property type="match status" value="1"/>
</dbReference>
<dbReference type="InterPro" id="IPR007219">
    <property type="entry name" value="XnlR_reg_dom"/>
</dbReference>
<evidence type="ECO:0000256" key="2">
    <source>
        <dbReference type="ARBA" id="ARBA00023163"/>
    </source>
</evidence>
<keyword evidence="1" id="KW-0805">Transcription regulation</keyword>
<protein>
    <submittedName>
        <fullName evidence="6">Fungal-specific transcription factor domain-containing protein</fullName>
    </submittedName>
</protein>
<feature type="region of interest" description="Disordered" evidence="4">
    <location>
        <begin position="436"/>
        <end position="455"/>
    </location>
</feature>
<dbReference type="Proteomes" id="UP000756346">
    <property type="component" value="Unassembled WGS sequence"/>
</dbReference>
<gene>
    <name evidence="6" type="ORF">B0I36DRAFT_392993</name>
</gene>
<dbReference type="RefSeq" id="XP_046007007.1">
    <property type="nucleotide sequence ID" value="XM_046161450.1"/>
</dbReference>